<keyword evidence="1" id="KW-1185">Reference proteome</keyword>
<reference evidence="2" key="1">
    <citation type="submission" date="2022-11" db="UniProtKB">
        <authorList>
            <consortium name="WormBaseParasite"/>
        </authorList>
    </citation>
    <scope>IDENTIFICATION</scope>
</reference>
<sequence>MISQLQEKFCLGNSVLTPYWLPSRDSIGQRCHILLKNRYLKLDRLEREMNSLLLLCVIQHSQPLTDHQRQYCNQSLFQRVHELREKDGSPSLDQCFQGNKRFERQCGTLRQCCNAYDRMSETGLNGISFSFLQNHYKIFTTLTIEALVVRGSRCKSLVKRSLIAKQKETILRDIRSAAKKCKEGSNVTAPFDETNNSRGFSTLITFTDQVDTDDSMKSAFQNSPHGGWYTALKTKLNKETENSLYQRDNFTTDKKDRTADEIEKTKTKEYMFPDEIENWDNAEYRKDIEEYKMWKMQRNLNLNYTTAEKSLDHCKVHWNQTNQLPLSTSILLQMGDYCLGQDDNSLNELYELVIERRNKLHKCLLNEHQKEIQKSPNCSRKFTNRPFISLDKLQMAKNRADCLAEVNAIQFQCEQLRECCPDFYRCRDETFDAKAELRIALLTIQLITRNYDCLVSKITTN</sequence>
<evidence type="ECO:0000313" key="2">
    <source>
        <dbReference type="WBParaSite" id="sdigi.contig93.g4163.t1"/>
    </source>
</evidence>
<dbReference type="Proteomes" id="UP000887581">
    <property type="component" value="Unplaced"/>
</dbReference>
<protein>
    <submittedName>
        <fullName evidence="2">Uncharacterized protein</fullName>
    </submittedName>
</protein>
<accession>A0A915Q878</accession>
<dbReference type="AlphaFoldDB" id="A0A915Q878"/>
<name>A0A915Q878_9BILA</name>
<organism evidence="1 2">
    <name type="scientific">Setaria digitata</name>
    <dbReference type="NCBI Taxonomy" id="48799"/>
    <lineage>
        <taxon>Eukaryota</taxon>
        <taxon>Metazoa</taxon>
        <taxon>Ecdysozoa</taxon>
        <taxon>Nematoda</taxon>
        <taxon>Chromadorea</taxon>
        <taxon>Rhabditida</taxon>
        <taxon>Spirurina</taxon>
        <taxon>Spiruromorpha</taxon>
        <taxon>Filarioidea</taxon>
        <taxon>Setariidae</taxon>
        <taxon>Setaria</taxon>
    </lineage>
</organism>
<evidence type="ECO:0000313" key="1">
    <source>
        <dbReference type="Proteomes" id="UP000887581"/>
    </source>
</evidence>
<dbReference type="WBParaSite" id="sdigi.contig93.g4163.t1">
    <property type="protein sequence ID" value="sdigi.contig93.g4163.t1"/>
    <property type="gene ID" value="sdigi.contig93.g4163"/>
</dbReference>
<proteinExistence type="predicted"/>